<dbReference type="AlphaFoldDB" id="A0A0V0Z2S6"/>
<evidence type="ECO:0008006" key="3">
    <source>
        <dbReference type="Google" id="ProtNLM"/>
    </source>
</evidence>
<keyword evidence="2" id="KW-1185">Reference proteome</keyword>
<evidence type="ECO:0000313" key="1">
    <source>
        <dbReference type="EMBL" id="KRY06680.1"/>
    </source>
</evidence>
<evidence type="ECO:0000313" key="2">
    <source>
        <dbReference type="Proteomes" id="UP000054783"/>
    </source>
</evidence>
<proteinExistence type="predicted"/>
<dbReference type="EMBL" id="JYDQ01000704">
    <property type="protein sequence ID" value="KRY06680.1"/>
    <property type="molecule type" value="Genomic_DNA"/>
</dbReference>
<gene>
    <name evidence="1" type="ORF">T12_1315</name>
</gene>
<dbReference type="STRING" id="990121.A0A0V0Z2S6"/>
<dbReference type="Proteomes" id="UP000054783">
    <property type="component" value="Unassembled WGS sequence"/>
</dbReference>
<protein>
    <recommendedName>
        <fullName evidence="3">MULE transposase domain-containing protein</fullName>
    </recommendedName>
</protein>
<name>A0A0V0Z2S6_9BILA</name>
<accession>A0A0V0Z2S6</accession>
<sequence>MRTWGMDGTFKVVPQWYQQLFTIHALWRVSWCQQSTVYVRLKILEHSTLINKAAVLEVDLNPDTIICDFETALILAIQGYFLNTQVQDCYFHFCQAVHRKVSELGLKTRYRTDEQTRRKIRMLLATAFLPVPQVDMGVSLPKAGTTGQITTWKVGIIGSTEKRLNAITGCYELLQIMLAEQGVMDITNVLSGNAAVERGAECMGEYNSSSRTLEQFLPSDFTHSKSFTALNVRSSSSNPHYFNVCVEYQPFLSTDTDLINLIRFLWFLFSHTVSTLYTGIKQDPSSRGLLRSSKKYTIVFVYVIPYANSKFKRTYNYTFVSVDAAKSLSLEG</sequence>
<organism evidence="1 2">
    <name type="scientific">Trichinella patagoniensis</name>
    <dbReference type="NCBI Taxonomy" id="990121"/>
    <lineage>
        <taxon>Eukaryota</taxon>
        <taxon>Metazoa</taxon>
        <taxon>Ecdysozoa</taxon>
        <taxon>Nematoda</taxon>
        <taxon>Enoplea</taxon>
        <taxon>Dorylaimia</taxon>
        <taxon>Trichinellida</taxon>
        <taxon>Trichinellidae</taxon>
        <taxon>Trichinella</taxon>
    </lineage>
</organism>
<reference evidence="1 2" key="1">
    <citation type="submission" date="2015-01" db="EMBL/GenBank/DDBJ databases">
        <title>Evolution of Trichinella species and genotypes.</title>
        <authorList>
            <person name="Korhonen P.K."/>
            <person name="Edoardo P."/>
            <person name="Giuseppe L.R."/>
            <person name="Gasser R.B."/>
        </authorList>
    </citation>
    <scope>NUCLEOTIDE SEQUENCE [LARGE SCALE GENOMIC DNA]</scope>
    <source>
        <strain evidence="1">ISS2496</strain>
    </source>
</reference>
<comment type="caution">
    <text evidence="1">The sequence shown here is derived from an EMBL/GenBank/DDBJ whole genome shotgun (WGS) entry which is preliminary data.</text>
</comment>
<dbReference type="OrthoDB" id="6154864at2759"/>